<dbReference type="Pfam" id="PF24818">
    <property type="entry name" value="PH_TRF2_HOY1"/>
    <property type="match status" value="1"/>
</dbReference>
<organism evidence="3 4">
    <name type="scientific">Tripterygium wilfordii</name>
    <name type="common">Thunder God vine</name>
    <dbReference type="NCBI Taxonomy" id="458696"/>
    <lineage>
        <taxon>Eukaryota</taxon>
        <taxon>Viridiplantae</taxon>
        <taxon>Streptophyta</taxon>
        <taxon>Embryophyta</taxon>
        <taxon>Tracheophyta</taxon>
        <taxon>Spermatophyta</taxon>
        <taxon>Magnoliopsida</taxon>
        <taxon>eudicotyledons</taxon>
        <taxon>Gunneridae</taxon>
        <taxon>Pentapetalae</taxon>
        <taxon>rosids</taxon>
        <taxon>fabids</taxon>
        <taxon>Celastrales</taxon>
        <taxon>Celastraceae</taxon>
        <taxon>Tripterygium</taxon>
    </lineage>
</organism>
<evidence type="ECO:0000259" key="2">
    <source>
        <dbReference type="Pfam" id="PF24818"/>
    </source>
</evidence>
<dbReference type="PANTHER" id="PTHR33494:SF27">
    <property type="entry name" value="ATP-DEPENDENT DNA HELICASE"/>
    <property type="match status" value="1"/>
</dbReference>
<dbReference type="FunFam" id="2.130.10.10:FF:000683">
    <property type="entry name" value="WD-40 repeat protein family"/>
    <property type="match status" value="1"/>
</dbReference>
<dbReference type="AlphaFoldDB" id="A0A7J7D6V6"/>
<dbReference type="PANTHER" id="PTHR33494">
    <property type="entry name" value="OS02G0793800 PROTEIN"/>
    <property type="match status" value="1"/>
</dbReference>
<evidence type="ECO:0000256" key="1">
    <source>
        <dbReference type="SAM" id="MobiDB-lite"/>
    </source>
</evidence>
<evidence type="ECO:0000313" key="3">
    <source>
        <dbReference type="EMBL" id="KAF5742100.1"/>
    </source>
</evidence>
<evidence type="ECO:0000313" key="4">
    <source>
        <dbReference type="Proteomes" id="UP000593562"/>
    </source>
</evidence>
<dbReference type="InterPro" id="IPR057939">
    <property type="entry name" value="TRF2_HOY1_PH"/>
</dbReference>
<dbReference type="Gene3D" id="2.130.10.10">
    <property type="entry name" value="YVTN repeat-like/Quinoprotein amine dehydrogenase"/>
    <property type="match status" value="1"/>
</dbReference>
<dbReference type="InParanoid" id="A0A7J7D6V6"/>
<dbReference type="EMBL" id="JAAARO010000009">
    <property type="protein sequence ID" value="KAF5742100.1"/>
    <property type="molecule type" value="Genomic_DNA"/>
</dbReference>
<dbReference type="Proteomes" id="UP000593562">
    <property type="component" value="Unassembled WGS sequence"/>
</dbReference>
<dbReference type="FunCoup" id="A0A7J7D6V6">
    <property type="interactions" value="2015"/>
</dbReference>
<sequence>MAISGIPQPPEIHRIPQRKYVDTARWLPSVAAFDKYAVVALFDSDNDSSAVEIHSFKPNPSPILTPRSSWTPPSRISSLVTSQSSFKPLIAAASYGGSLHILSCRDSMVEGEMSVRDGGFHVGPVSGVDLTDDGAECVSVGDDGRVNLVKIGGDSSKLSYRRVFDSNGLVSYTAVKWASPSEFVTGGFGFSLQWWDQRKPGSPASQFKGSWSQGKTSGIIHSIDIHSSRKHTCLAGGSSGMVFAWDLRWQKEPIVLSGVGTDKVASHSLSESEVWEVHFDCYTKSSNISNFTSPQILPAMICSEDGILAVAEQGEEPIELLAEPCAINSFDIDRHNPSLRKSANLHSHLVAEPGTTLRGDKVPVKLEIVEDPLEDEHEPNNKRSKPSPAPQQWSSGPESFLITPAQYNPLGEPSPLGLSLRKSPSLLDLIQMRLSGGSASALGAVQNQDLKGAAKKEGKGTTSSSASDKLKASNFHASILRIGSWEYKSRYEGDLVGKCYFAKHKLVWEVLDGGLKSKIEIQWSDITALRANCPDDAPGTLNVVLARQPLFFKETNPQPRKHTLWQATSDFTDGQASTRRQHFLQCPQGLLNKHFEKLLQCDMRLNFLSRQPEIILDSPYFESRASVFEDLHGSEGHEFNQVENFKGSSISGFQDLTSPSAAQSSSLEMEKGEHPGLILEQVSREAPSSSSVMETRAIEGGGNCEVVDSKGPSNWDQIKAPCLHPSMSMSDLVNHIGHCISEQMGSGNLPLSDNGSQGMLEDMAQYLLSDAPLTTPDDEKCLMSRVNSLCCLLQKDPSLVQTSQFNGASCTEEPSEKADVQLNHGDMKASEKGVKDVSPSKQTTTMSRTLFWRSAVASSSNCISSKILI</sequence>
<dbReference type="SUPFAM" id="SSF50978">
    <property type="entry name" value="WD40 repeat-like"/>
    <property type="match status" value="1"/>
</dbReference>
<reference evidence="3 4" key="1">
    <citation type="journal article" date="2020" name="Nat. Commun.">
        <title>Genome of Tripterygium wilfordii and identification of cytochrome P450 involved in triptolide biosynthesis.</title>
        <authorList>
            <person name="Tu L."/>
            <person name="Su P."/>
            <person name="Zhang Z."/>
            <person name="Gao L."/>
            <person name="Wang J."/>
            <person name="Hu T."/>
            <person name="Zhou J."/>
            <person name="Zhang Y."/>
            <person name="Zhao Y."/>
            <person name="Liu Y."/>
            <person name="Song Y."/>
            <person name="Tong Y."/>
            <person name="Lu Y."/>
            <person name="Yang J."/>
            <person name="Xu C."/>
            <person name="Jia M."/>
            <person name="Peters R.J."/>
            <person name="Huang L."/>
            <person name="Gao W."/>
        </authorList>
    </citation>
    <scope>NUCLEOTIDE SEQUENCE [LARGE SCALE GENOMIC DNA]</scope>
    <source>
        <strain evidence="4">cv. XIE 37</strain>
        <tissue evidence="3">Leaf</tissue>
    </source>
</reference>
<feature type="region of interest" description="Disordered" evidence="1">
    <location>
        <begin position="370"/>
        <end position="406"/>
    </location>
</feature>
<feature type="domain" description="TRF2/HOY1 PH-like" evidence="2">
    <location>
        <begin position="474"/>
        <end position="592"/>
    </location>
</feature>
<dbReference type="InterPro" id="IPR015943">
    <property type="entry name" value="WD40/YVTN_repeat-like_dom_sf"/>
</dbReference>
<gene>
    <name evidence="3" type="ORF">HS088_TW09G00141</name>
</gene>
<name>A0A7J7D6V6_TRIWF</name>
<protein>
    <recommendedName>
        <fullName evidence="2">TRF2/HOY1 PH-like domain-containing protein</fullName>
    </recommendedName>
</protein>
<dbReference type="InterPro" id="IPR036322">
    <property type="entry name" value="WD40_repeat_dom_sf"/>
</dbReference>
<keyword evidence="4" id="KW-1185">Reference proteome</keyword>
<accession>A0A7J7D6V6</accession>
<proteinExistence type="predicted"/>
<comment type="caution">
    <text evidence="3">The sequence shown here is derived from an EMBL/GenBank/DDBJ whole genome shotgun (WGS) entry which is preliminary data.</text>
</comment>